<dbReference type="PANTHER" id="PTHR46825">
    <property type="entry name" value="D-ALANYL-D-ALANINE-CARBOXYPEPTIDASE/ENDOPEPTIDASE AMPH"/>
    <property type="match status" value="1"/>
</dbReference>
<dbReference type="InterPro" id="IPR001466">
    <property type="entry name" value="Beta-lactam-related"/>
</dbReference>
<accession>A0A3S5Y5W0</accession>
<proteinExistence type="predicted"/>
<gene>
    <name evidence="3" type="ordered locus">REQ_18620</name>
</gene>
<protein>
    <submittedName>
        <fullName evidence="3">Beta-lactamase</fullName>
    </submittedName>
</protein>
<dbReference type="KEGG" id="req:REQ_18620"/>
<reference evidence="3" key="1">
    <citation type="journal article" date="2010" name="PLoS Genet.">
        <title>The genome of a pathogenic rhodococcus: cooptive virulence underpinned by key gene acquisitions.</title>
        <authorList>
            <person name="Letek M."/>
            <person name="Gonzalez P."/>
            <person name="Macarthur I."/>
            <person name="Rodriguez H."/>
            <person name="Freeman T.C."/>
            <person name="Valero-Rello A."/>
            <person name="Blanco M."/>
            <person name="Buckley T."/>
            <person name="Cherevach I."/>
            <person name="Fahey R."/>
            <person name="Hapeshi A."/>
            <person name="Holdstock J."/>
            <person name="Leadon D."/>
            <person name="Navas J."/>
            <person name="Ocampo A."/>
            <person name="Quail M.A."/>
            <person name="Sanders M."/>
            <person name="Scortti M.M."/>
            <person name="Prescott J.F."/>
            <person name="Fogarty U."/>
            <person name="Meijer W.G."/>
            <person name="Parkhill J."/>
            <person name="Bentley S.D."/>
            <person name="Vazquez-Boland J.A."/>
        </authorList>
    </citation>
    <scope>NUCLEOTIDE SEQUENCE [LARGE SCALE GENOMIC DNA]</scope>
    <source>
        <strain evidence="3 4">103S</strain>
    </source>
</reference>
<dbReference type="SUPFAM" id="SSF56601">
    <property type="entry name" value="beta-lactamase/transpeptidase-like"/>
    <property type="match status" value="1"/>
</dbReference>
<feature type="domain" description="Beta-lactamase-related" evidence="2">
    <location>
        <begin position="66"/>
        <end position="402"/>
    </location>
</feature>
<evidence type="ECO:0000313" key="3">
    <source>
        <dbReference type="EMBL" id="CBH47928.1"/>
    </source>
</evidence>
<dbReference type="InterPro" id="IPR012338">
    <property type="entry name" value="Beta-lactam/transpept-like"/>
</dbReference>
<dbReference type="PROSITE" id="PS51257">
    <property type="entry name" value="PROKAR_LIPOPROTEIN"/>
    <property type="match status" value="1"/>
</dbReference>
<feature type="signal peptide" evidence="1">
    <location>
        <begin position="1"/>
        <end position="20"/>
    </location>
</feature>
<dbReference type="Gene3D" id="3.40.710.10">
    <property type="entry name" value="DD-peptidase/beta-lactamase superfamily"/>
    <property type="match status" value="1"/>
</dbReference>
<evidence type="ECO:0000313" key="4">
    <source>
        <dbReference type="Proteomes" id="UP000006892"/>
    </source>
</evidence>
<keyword evidence="1" id="KW-0732">Signal</keyword>
<organism evidence="3">
    <name type="scientific">Rhodococcus hoagii (strain 103S)</name>
    <name type="common">Rhodococcus equi</name>
    <dbReference type="NCBI Taxonomy" id="685727"/>
    <lineage>
        <taxon>Bacteria</taxon>
        <taxon>Bacillati</taxon>
        <taxon>Actinomycetota</taxon>
        <taxon>Actinomycetes</taxon>
        <taxon>Mycobacteriales</taxon>
        <taxon>Nocardiaceae</taxon>
        <taxon>Prescottella</taxon>
    </lineage>
</organism>
<dbReference type="PANTHER" id="PTHR46825:SF7">
    <property type="entry name" value="D-ALANYL-D-ALANINE CARBOXYPEPTIDASE"/>
    <property type="match status" value="1"/>
</dbReference>
<dbReference type="Pfam" id="PF00144">
    <property type="entry name" value="Beta-lactamase"/>
    <property type="match status" value="1"/>
</dbReference>
<feature type="chain" id="PRO_5018549349" evidence="1">
    <location>
        <begin position="21"/>
        <end position="421"/>
    </location>
</feature>
<sequence length="421" mass="44170">MRTALGRSTTIRLIGGAAVAALVLSGCSSNESDSDTGSSSVAASTTTTSAASSTVALQKIDLATLDGIVKGVAENLQIPGAVAILKTPDGDLTVKYGTGTRDRSDAVDPAEHVRIGSNTKTMTGTVILQLVQEGKIKLDDPVSKFRPDVPNGDNITIEQLLDMRSGLFNYTETAELNETLDNDPQKQWKPEDLLALGFANPPYFPPGQGYHYSNTNIVLLGLIAESLDGKPLPQIFQSRLFGPLGLTGTSFPDTADNTIPAPYSHGYVFGTNMDTLTDPALPEQMQSAAEDGTLQPNDVTNVNPSWAWAAGAGISTANDLVTWVQALVGGKLLGADLQAQRLASVQPTSPDSGSAEYGWGIAKMGPMFGHTGELPGFNSFMGHDPVNKVTLVVWANLAPAANGQDPATTMAKEIIGKVYPA</sequence>
<dbReference type="Proteomes" id="UP001154400">
    <property type="component" value="Chromosome"/>
</dbReference>
<dbReference type="AlphaFoldDB" id="A0A3S5Y5W0"/>
<name>A0A3S5Y5W0_RHOH1</name>
<evidence type="ECO:0000259" key="2">
    <source>
        <dbReference type="Pfam" id="PF00144"/>
    </source>
</evidence>
<dbReference type="InterPro" id="IPR050491">
    <property type="entry name" value="AmpC-like"/>
</dbReference>
<evidence type="ECO:0000256" key="1">
    <source>
        <dbReference type="SAM" id="SignalP"/>
    </source>
</evidence>
<dbReference type="EMBL" id="FN563149">
    <property type="protein sequence ID" value="CBH47928.1"/>
    <property type="molecule type" value="Genomic_DNA"/>
</dbReference>